<feature type="region of interest" description="Disordered" evidence="1">
    <location>
        <begin position="48"/>
        <end position="70"/>
    </location>
</feature>
<organism evidence="2">
    <name type="scientific">Timema bartmani</name>
    <dbReference type="NCBI Taxonomy" id="61472"/>
    <lineage>
        <taxon>Eukaryota</taxon>
        <taxon>Metazoa</taxon>
        <taxon>Ecdysozoa</taxon>
        <taxon>Arthropoda</taxon>
        <taxon>Hexapoda</taxon>
        <taxon>Insecta</taxon>
        <taxon>Pterygota</taxon>
        <taxon>Neoptera</taxon>
        <taxon>Polyneoptera</taxon>
        <taxon>Phasmatodea</taxon>
        <taxon>Timematodea</taxon>
        <taxon>Timematoidea</taxon>
        <taxon>Timematidae</taxon>
        <taxon>Timema</taxon>
    </lineage>
</organism>
<dbReference type="EMBL" id="OD568731">
    <property type="protein sequence ID" value="CAD7447289.1"/>
    <property type="molecule type" value="Genomic_DNA"/>
</dbReference>
<name>A0A7R9I4E5_9NEOP</name>
<protein>
    <submittedName>
        <fullName evidence="2">Uncharacterized protein</fullName>
    </submittedName>
</protein>
<evidence type="ECO:0000256" key="1">
    <source>
        <dbReference type="SAM" id="MobiDB-lite"/>
    </source>
</evidence>
<gene>
    <name evidence="2" type="ORF">TBIB3V08_LOCUS9605</name>
</gene>
<evidence type="ECO:0000313" key="2">
    <source>
        <dbReference type="EMBL" id="CAD7447289.1"/>
    </source>
</evidence>
<dbReference type="AlphaFoldDB" id="A0A7R9I4E5"/>
<accession>A0A7R9I4E5</accession>
<proteinExistence type="predicted"/>
<reference evidence="2" key="1">
    <citation type="submission" date="2020-11" db="EMBL/GenBank/DDBJ databases">
        <authorList>
            <person name="Tran Van P."/>
        </authorList>
    </citation>
    <scope>NUCLEOTIDE SEQUENCE</scope>
</reference>
<feature type="region of interest" description="Disordered" evidence="1">
    <location>
        <begin position="401"/>
        <end position="426"/>
    </location>
</feature>
<sequence>MHHGPTYCVCIAAPLRGDRFIVAHQDIGLILTVAFVVTAQAGPITKEYTKHTDKGGFTSSSDIPKHNSSPWLPYPTESIVNVKNKHGNHYKLTTGPGQSSVALVEYGPNGVSSVITSGSSKPILVEPGYNYHLVDTSSDAGGLKEPEVLVSAKTPQDTAFKSHDVPNKMQNTDDGINYQRNSSPKPWNNVLQSSVLSFPFQKLQEFKPLLKRSSSDLYDREEKDDEPMISIMSSVDKNGIKTISRNGRGTFQLQHSTNKKCDEDDHSFPIHTWKGDNSEEDTYPKNHKEGHYGVETKCCFPHGPKGEISREEFNNDFIMQYGGHHIGSSGSVKKSDYFPYDPKKEINIFIDKFIDDSCFKNKHGGNYEDFYEDHKMYDYSFDKSKNEPKKKFDECEDFKTKDDDHHFGSDKSDDPKEEINKATKKSKDDECCQIKYEEHRPDPYEHGINKEVIISDNVAYRDGCNFIHHMNNRNLAAPNNGITNELYGSYADSPSKYVIHDPIFDVKDKEDHKYVPNGQKLVQVIELGNDLNCPVHEVGSKSSTQSMNGTIFCQADLGGLPVYQARGSVVRTEDDPSVWRVDYISGGRARFNAPSCLGAQLSWRPVGRARLAKPSCPRPLIPSQQYRNLEESRGSEPPFACRESGKLFRKSHPHPTEIRTSISPSSAVELNTTSALANYATEAGGSSDHLQNSYLDLDLPFAFIYRYKLIWSKRVDHCEKHPFKKIEDSER</sequence>
<feature type="compositionally biased region" description="Polar residues" evidence="1">
    <location>
        <begin position="57"/>
        <end position="70"/>
    </location>
</feature>